<reference evidence="4" key="1">
    <citation type="submission" date="2016-10" db="EMBL/GenBank/DDBJ databases">
        <authorList>
            <person name="Varghese N."/>
            <person name="Submissions S."/>
        </authorList>
    </citation>
    <scope>NUCLEOTIDE SEQUENCE [LARGE SCALE GENOMIC DNA]</scope>
    <source>
        <strain>GEY</strain>
        <strain evidence="4">DSM 9560</strain>
    </source>
</reference>
<dbReference type="AlphaFoldDB" id="A0A1I2JNQ5"/>
<keyword evidence="1" id="KW-1133">Transmembrane helix</keyword>
<feature type="domain" description="GPI inositol-deacylase PGAP1-like alpha/beta" evidence="2">
    <location>
        <begin position="398"/>
        <end position="492"/>
    </location>
</feature>
<dbReference type="Proteomes" id="UP000199513">
    <property type="component" value="Unassembled WGS sequence"/>
</dbReference>
<dbReference type="InterPro" id="IPR029058">
    <property type="entry name" value="AB_hydrolase_fold"/>
</dbReference>
<dbReference type="RefSeq" id="WP_091549293.1">
    <property type="nucleotide sequence ID" value="NZ_FONY01000056.1"/>
</dbReference>
<evidence type="ECO:0000256" key="1">
    <source>
        <dbReference type="SAM" id="Phobius"/>
    </source>
</evidence>
<evidence type="ECO:0000259" key="2">
    <source>
        <dbReference type="Pfam" id="PF07819"/>
    </source>
</evidence>
<organism evidence="3 4">
    <name type="scientific">Thermoflexibacter ruber</name>
    <dbReference type="NCBI Taxonomy" id="1003"/>
    <lineage>
        <taxon>Bacteria</taxon>
        <taxon>Pseudomonadati</taxon>
        <taxon>Bacteroidota</taxon>
        <taxon>Cytophagia</taxon>
        <taxon>Cytophagales</taxon>
        <taxon>Thermoflexibacteraceae</taxon>
        <taxon>Thermoflexibacter</taxon>
    </lineage>
</organism>
<feature type="transmembrane region" description="Helical" evidence="1">
    <location>
        <begin position="16"/>
        <end position="33"/>
    </location>
</feature>
<dbReference type="Gene3D" id="3.40.50.1820">
    <property type="entry name" value="alpha/beta hydrolase"/>
    <property type="match status" value="1"/>
</dbReference>
<dbReference type="Pfam" id="PF07819">
    <property type="entry name" value="PGAP1"/>
    <property type="match status" value="1"/>
</dbReference>
<keyword evidence="4" id="KW-1185">Reference proteome</keyword>
<sequence length="797" mass="88568">MQEILKFTSKINKGKLRFLILSYLILSYAFVYAQNSDSLLRVRLNHVFAPIDKSATRIPSGFLAEYATPLVDIAPFDGNSFSNRPTQIDLSFLQMAYATWYSSWIRGGTHPALAGSTVLQRLEGAERNLSQVSVAMIVANYHKIIDNAVSLGRLRIQNDQIYDTGGNWSGSGQWINPYEEKNLFVAVPVRSYTDNGQVSFIFKREHIFGNIPIPAGTFHTQLIVDFGDGLYDRYFELDEPITVRYTTTGTKTIRVRFGLNGNYQEIKFSFEVKKAYCANCRYEEDRFEPPVPFTNPSLHAGGNVYVQYSQFNPSQPRRIRKPLIIVEGYDVHGIAPTQQRNFSQRSLINIINRLGGQELGFDLNDALDNQGNSGMQGYDLVFLDFNNGADDIRKNALLLQEVIAWVNSVKQGTEPNVVLGYSMGGLVARYGLAQMVRNGQNTQTRLLLTLDSPHHGANSPLGLQHLALAAASVRLPWFGGTAGDMNVQLRDLGRIASAPATQQMLMVRAAFLQGGVFYNSFLAGDYRNMVNLTTPYRIAAISLGSECGIRLFEPYRELIRSEGQFFISPTPFQSNNKVRTEIIVNALPSLGEVKRILSFKVWFDYKILSIININVTVSNISVNNPPNISSYDGAPGGTYPSASFTGNLPNSSMARGWWSAFVDARFTSTAEQEFCFIPTPSALDVLSFNDASLTAQYINGIAPSGNPSRFSRFIAQEQFVRFGATINNESHANFPFTHRNGQWMVNEMENRPHALVSCNSTCIPAQSIAIGGTLINCTPESAETEFSIPQITSATYT</sequence>
<proteinExistence type="predicted"/>
<gene>
    <name evidence="3" type="ORF">SAMN04488541_105612</name>
</gene>
<protein>
    <recommendedName>
        <fullName evidence="2">GPI inositol-deacylase PGAP1-like alpha/beta domain-containing protein</fullName>
    </recommendedName>
</protein>
<keyword evidence="1" id="KW-0812">Transmembrane</keyword>
<name>A0A1I2JNQ5_9BACT</name>
<dbReference type="GO" id="GO:0016788">
    <property type="term" value="F:hydrolase activity, acting on ester bonds"/>
    <property type="evidence" value="ECO:0007669"/>
    <property type="project" value="InterPro"/>
</dbReference>
<dbReference type="OrthoDB" id="4535652at2"/>
<dbReference type="SUPFAM" id="SSF53474">
    <property type="entry name" value="alpha/beta-Hydrolases"/>
    <property type="match status" value="1"/>
</dbReference>
<accession>A0A1I2JNQ5</accession>
<dbReference type="EMBL" id="FONY01000056">
    <property type="protein sequence ID" value="SFF55560.1"/>
    <property type="molecule type" value="Genomic_DNA"/>
</dbReference>
<evidence type="ECO:0000313" key="3">
    <source>
        <dbReference type="EMBL" id="SFF55560.1"/>
    </source>
</evidence>
<keyword evidence="1" id="KW-0472">Membrane</keyword>
<evidence type="ECO:0000313" key="4">
    <source>
        <dbReference type="Proteomes" id="UP000199513"/>
    </source>
</evidence>
<dbReference type="STRING" id="1003.SAMN04488541_105612"/>
<dbReference type="InterPro" id="IPR012908">
    <property type="entry name" value="PGAP1-ab_dom-like"/>
</dbReference>